<proteinExistence type="predicted"/>
<dbReference type="Proteomes" id="UP001152607">
    <property type="component" value="Unassembled WGS sequence"/>
</dbReference>
<reference evidence="4" key="1">
    <citation type="submission" date="2023-01" db="EMBL/GenBank/DDBJ databases">
        <authorList>
            <person name="Van Ghelder C."/>
            <person name="Rancurel C."/>
        </authorList>
    </citation>
    <scope>NUCLEOTIDE SEQUENCE</scope>
    <source>
        <strain evidence="4">CNCM I-4278</strain>
    </source>
</reference>
<dbReference type="PANTHER" id="PTHR47706">
    <property type="entry name" value="NMRA-LIKE FAMILY PROTEIN"/>
    <property type="match status" value="1"/>
</dbReference>
<evidence type="ECO:0000256" key="1">
    <source>
        <dbReference type="ARBA" id="ARBA00022857"/>
    </source>
</evidence>
<dbReference type="SUPFAM" id="SSF51735">
    <property type="entry name" value="NAD(P)-binding Rossmann-fold domains"/>
    <property type="match status" value="1"/>
</dbReference>
<dbReference type="GO" id="GO:0016491">
    <property type="term" value="F:oxidoreductase activity"/>
    <property type="evidence" value="ECO:0007669"/>
    <property type="project" value="UniProtKB-KW"/>
</dbReference>
<evidence type="ECO:0000256" key="2">
    <source>
        <dbReference type="ARBA" id="ARBA00023002"/>
    </source>
</evidence>
<gene>
    <name evidence="4" type="ORF">PDIGIT_LOCUS3302</name>
</gene>
<dbReference type="Gene3D" id="3.90.25.10">
    <property type="entry name" value="UDP-galactose 4-epimerase, domain 1"/>
    <property type="match status" value="1"/>
</dbReference>
<dbReference type="Pfam" id="PF05368">
    <property type="entry name" value="NmrA"/>
    <property type="match status" value="1"/>
</dbReference>
<dbReference type="InterPro" id="IPR036291">
    <property type="entry name" value="NAD(P)-bd_dom_sf"/>
</dbReference>
<organism evidence="4 5">
    <name type="scientific">Periconia digitata</name>
    <dbReference type="NCBI Taxonomy" id="1303443"/>
    <lineage>
        <taxon>Eukaryota</taxon>
        <taxon>Fungi</taxon>
        <taxon>Dikarya</taxon>
        <taxon>Ascomycota</taxon>
        <taxon>Pezizomycotina</taxon>
        <taxon>Dothideomycetes</taxon>
        <taxon>Pleosporomycetidae</taxon>
        <taxon>Pleosporales</taxon>
        <taxon>Massarineae</taxon>
        <taxon>Periconiaceae</taxon>
        <taxon>Periconia</taxon>
    </lineage>
</organism>
<name>A0A9W4U752_9PLEO</name>
<sequence length="305" mass="33536">MTSQATKILLIGGGALGSAFIPYLSKIPNSTLTLGVRNPSAYASIAGPGVTLQALDTKSPPEDLVPIYADFDIIISAAGFGPGPDGVTQLVRDVLQAGKIRQASGKSKLWFFPWQWGVDYDIAGDLDGAHTTFKAQVEVRRILRAGADASHVKWTIVSTGIFLGVLFDPGFGTFEKRDTGIKIRALNDWDHKVTVTHTEDIGKILPPILAGQCDAENKVLYIAGDTISYRQFADIVERVTGKQVEREAWSIPHLQQEMEKDPDDMNKQYRRVFAGPGVWWDKELTLDKRLGVQLRDAETCVKELL</sequence>
<protein>
    <recommendedName>
        <fullName evidence="3">NmrA-like domain-containing protein</fullName>
    </recommendedName>
</protein>
<evidence type="ECO:0000313" key="4">
    <source>
        <dbReference type="EMBL" id="CAI6313333.1"/>
    </source>
</evidence>
<keyword evidence="2" id="KW-0560">Oxidoreductase</keyword>
<comment type="caution">
    <text evidence="4">The sequence shown here is derived from an EMBL/GenBank/DDBJ whole genome shotgun (WGS) entry which is preliminary data.</text>
</comment>
<dbReference type="EMBL" id="CAOQHR010000002">
    <property type="protein sequence ID" value="CAI6313333.1"/>
    <property type="molecule type" value="Genomic_DNA"/>
</dbReference>
<dbReference type="InterPro" id="IPR051609">
    <property type="entry name" value="NmrA/Isoflavone_reductase-like"/>
</dbReference>
<dbReference type="AlphaFoldDB" id="A0A9W4U752"/>
<dbReference type="OrthoDB" id="5283654at2759"/>
<keyword evidence="5" id="KW-1185">Reference proteome</keyword>
<dbReference type="PANTHER" id="PTHR47706:SF6">
    <property type="entry name" value="NMRA-LIKE FAMILY PROTEIN (AFU_ORTHOLOGUE AFUA_6G00280)"/>
    <property type="match status" value="1"/>
</dbReference>
<evidence type="ECO:0000313" key="5">
    <source>
        <dbReference type="Proteomes" id="UP001152607"/>
    </source>
</evidence>
<dbReference type="InterPro" id="IPR008030">
    <property type="entry name" value="NmrA-like"/>
</dbReference>
<keyword evidence="1" id="KW-0521">NADP</keyword>
<dbReference type="Gene3D" id="3.40.50.720">
    <property type="entry name" value="NAD(P)-binding Rossmann-like Domain"/>
    <property type="match status" value="1"/>
</dbReference>
<accession>A0A9W4U752</accession>
<feature type="domain" description="NmrA-like" evidence="3">
    <location>
        <begin position="6"/>
        <end position="256"/>
    </location>
</feature>
<evidence type="ECO:0000259" key="3">
    <source>
        <dbReference type="Pfam" id="PF05368"/>
    </source>
</evidence>